<proteinExistence type="predicted"/>
<gene>
    <name evidence="2" type="ORF">A2140_07455</name>
</gene>
<evidence type="ECO:0008006" key="4">
    <source>
        <dbReference type="Google" id="ProtNLM"/>
    </source>
</evidence>
<sequence>MNRTMNRHRLLSALTVALLVGAAPAALGAMTLAGKFTWFDEQPGQRPVPGTGALLRADTTRVQFDIPLQSLATKEDEAQSSAGEPVFGTLRVYRIHGGALSADTDPRRTTAVGVNWQHRLFPQDRISLSAETGENLSANSLAQDTFESRAAVSWTREWNLRWRPSLTGSMFIGDESARSDAYRHQLGRRYVGLSVGGQINLGRDHTPYVNYQLRRSYYGPETAVEDGLLPSRTDDRSLLTAGWRWQATRHLSLKAEASFGLNPDGLDLYNQERARVFLGTRFDFR</sequence>
<protein>
    <recommendedName>
        <fullName evidence="4">Outer membrane protein beta-barrel domain-containing protein</fullName>
    </recommendedName>
</protein>
<evidence type="ECO:0000313" key="2">
    <source>
        <dbReference type="EMBL" id="OGI38289.1"/>
    </source>
</evidence>
<feature type="signal peptide" evidence="1">
    <location>
        <begin position="1"/>
        <end position="25"/>
    </location>
</feature>
<evidence type="ECO:0000256" key="1">
    <source>
        <dbReference type="SAM" id="SignalP"/>
    </source>
</evidence>
<dbReference type="AlphaFoldDB" id="A0A1F6SZZ8"/>
<organism evidence="2 3">
    <name type="scientific">Candidatus Muproteobacteria bacterium RBG_16_62_13</name>
    <dbReference type="NCBI Taxonomy" id="1817756"/>
    <lineage>
        <taxon>Bacteria</taxon>
        <taxon>Pseudomonadati</taxon>
        <taxon>Pseudomonadota</taxon>
        <taxon>Candidatus Muproteobacteria</taxon>
    </lineage>
</organism>
<comment type="caution">
    <text evidence="2">The sequence shown here is derived from an EMBL/GenBank/DDBJ whole genome shotgun (WGS) entry which is preliminary data.</text>
</comment>
<dbReference type="Proteomes" id="UP000178379">
    <property type="component" value="Unassembled WGS sequence"/>
</dbReference>
<accession>A0A1F6SZZ8</accession>
<name>A0A1F6SZZ8_9PROT</name>
<keyword evidence="1" id="KW-0732">Signal</keyword>
<evidence type="ECO:0000313" key="3">
    <source>
        <dbReference type="Proteomes" id="UP000178379"/>
    </source>
</evidence>
<reference evidence="2 3" key="1">
    <citation type="journal article" date="2016" name="Nat. Commun.">
        <title>Thousands of microbial genomes shed light on interconnected biogeochemical processes in an aquifer system.</title>
        <authorList>
            <person name="Anantharaman K."/>
            <person name="Brown C.T."/>
            <person name="Hug L.A."/>
            <person name="Sharon I."/>
            <person name="Castelle C.J."/>
            <person name="Probst A.J."/>
            <person name="Thomas B.C."/>
            <person name="Singh A."/>
            <person name="Wilkins M.J."/>
            <person name="Karaoz U."/>
            <person name="Brodie E.L."/>
            <person name="Williams K.H."/>
            <person name="Hubbard S.S."/>
            <person name="Banfield J.F."/>
        </authorList>
    </citation>
    <scope>NUCLEOTIDE SEQUENCE [LARGE SCALE GENOMIC DNA]</scope>
</reference>
<feature type="chain" id="PRO_5009526505" description="Outer membrane protein beta-barrel domain-containing protein" evidence="1">
    <location>
        <begin position="26"/>
        <end position="285"/>
    </location>
</feature>
<dbReference type="EMBL" id="MFSQ01000125">
    <property type="protein sequence ID" value="OGI38289.1"/>
    <property type="molecule type" value="Genomic_DNA"/>
</dbReference>